<protein>
    <recommendedName>
        <fullName evidence="5">Septum formation initiator</fullName>
    </recommendedName>
</protein>
<evidence type="ECO:0000313" key="4">
    <source>
        <dbReference type="Proteomes" id="UP001157160"/>
    </source>
</evidence>
<organism evidence="3 4">
    <name type="scientific">Arenivirga flava</name>
    <dbReference type="NCBI Taxonomy" id="1930060"/>
    <lineage>
        <taxon>Bacteria</taxon>
        <taxon>Bacillati</taxon>
        <taxon>Actinomycetota</taxon>
        <taxon>Actinomycetes</taxon>
        <taxon>Micrococcales</taxon>
        <taxon>Microbacteriaceae</taxon>
        <taxon>Arenivirga</taxon>
    </lineage>
</organism>
<proteinExistence type="predicted"/>
<evidence type="ECO:0000313" key="3">
    <source>
        <dbReference type="EMBL" id="GMA28261.1"/>
    </source>
</evidence>
<accession>A0AA37XB78</accession>
<dbReference type="Proteomes" id="UP001157160">
    <property type="component" value="Unassembled WGS sequence"/>
</dbReference>
<sequence>MRGAARSIRPAPLVYPGAMPRRPRTNRVAVDAPADEAASLRWFRSIRLSGFTVMVLGLLVLAIVVLAPSLRTLVEQQQQLAALREQISQQQEHVDELGEQEARWDDPAYIEAQARERLDYVMPGEYSYNVNDDLGIAEEVDPEAVSDEISTTEVDWLQAMLGTVLVSGLTDQPREETPAP</sequence>
<dbReference type="InterPro" id="IPR007060">
    <property type="entry name" value="FtsL/DivIC"/>
</dbReference>
<dbReference type="EMBL" id="BSUL01000001">
    <property type="protein sequence ID" value="GMA28261.1"/>
    <property type="molecule type" value="Genomic_DNA"/>
</dbReference>
<comment type="caution">
    <text evidence="3">The sequence shown here is derived from an EMBL/GenBank/DDBJ whole genome shotgun (WGS) entry which is preliminary data.</text>
</comment>
<reference evidence="3 4" key="1">
    <citation type="journal article" date="2014" name="Int. J. Syst. Evol. Microbiol.">
        <title>Complete genome sequence of Corynebacterium casei LMG S-19264T (=DSM 44701T), isolated from a smear-ripened cheese.</title>
        <authorList>
            <consortium name="US DOE Joint Genome Institute (JGI-PGF)"/>
            <person name="Walter F."/>
            <person name="Albersmeier A."/>
            <person name="Kalinowski J."/>
            <person name="Ruckert C."/>
        </authorList>
    </citation>
    <scope>NUCLEOTIDE SEQUENCE [LARGE SCALE GENOMIC DNA]</scope>
    <source>
        <strain evidence="3 4">NBRC 112289</strain>
    </source>
</reference>
<feature type="transmembrane region" description="Helical" evidence="2">
    <location>
        <begin position="48"/>
        <end position="70"/>
    </location>
</feature>
<evidence type="ECO:0000256" key="2">
    <source>
        <dbReference type="SAM" id="Phobius"/>
    </source>
</evidence>
<dbReference type="Pfam" id="PF04977">
    <property type="entry name" value="DivIC"/>
    <property type="match status" value="1"/>
</dbReference>
<keyword evidence="2" id="KW-1133">Transmembrane helix</keyword>
<keyword evidence="4" id="KW-1185">Reference proteome</keyword>
<evidence type="ECO:0008006" key="5">
    <source>
        <dbReference type="Google" id="ProtNLM"/>
    </source>
</evidence>
<dbReference type="AlphaFoldDB" id="A0AA37XB78"/>
<name>A0AA37XB78_9MICO</name>
<keyword evidence="2" id="KW-0472">Membrane</keyword>
<keyword evidence="1" id="KW-0175">Coiled coil</keyword>
<keyword evidence="2" id="KW-0812">Transmembrane</keyword>
<feature type="coiled-coil region" evidence="1">
    <location>
        <begin position="73"/>
        <end position="100"/>
    </location>
</feature>
<gene>
    <name evidence="3" type="ORF">GCM10025874_15140</name>
</gene>
<evidence type="ECO:0000256" key="1">
    <source>
        <dbReference type="SAM" id="Coils"/>
    </source>
</evidence>